<proteinExistence type="predicted"/>
<dbReference type="EMBL" id="VTWT01000004">
    <property type="protein sequence ID" value="KAA9338921.1"/>
    <property type="molecule type" value="Genomic_DNA"/>
</dbReference>
<dbReference type="GO" id="GO:0009055">
    <property type="term" value="F:electron transfer activity"/>
    <property type="evidence" value="ECO:0007669"/>
    <property type="project" value="InterPro"/>
</dbReference>
<reference evidence="8 9" key="1">
    <citation type="submission" date="2019-09" db="EMBL/GenBank/DDBJ databases">
        <title>Genome sequence of Adhaeribacter sp. M2.</title>
        <authorList>
            <person name="Srinivasan S."/>
        </authorList>
    </citation>
    <scope>NUCLEOTIDE SEQUENCE [LARGE SCALE GENOMIC DNA]</scope>
    <source>
        <strain evidence="8 9">M2</strain>
    </source>
</reference>
<dbReference type="AlphaFoldDB" id="A0A5N1IXE5"/>
<keyword evidence="1 4" id="KW-0349">Heme</keyword>
<dbReference type="Pfam" id="PF07635">
    <property type="entry name" value="PSCyt1"/>
    <property type="match status" value="1"/>
</dbReference>
<keyword evidence="6" id="KW-0732">Signal</keyword>
<evidence type="ECO:0000256" key="4">
    <source>
        <dbReference type="PROSITE-ProRule" id="PRU00433"/>
    </source>
</evidence>
<evidence type="ECO:0000256" key="2">
    <source>
        <dbReference type="ARBA" id="ARBA00022723"/>
    </source>
</evidence>
<dbReference type="SUPFAM" id="SSF46626">
    <property type="entry name" value="Cytochrome c"/>
    <property type="match status" value="1"/>
</dbReference>
<dbReference type="PANTHER" id="PTHR35889">
    <property type="entry name" value="CYCLOINULO-OLIGOSACCHARIDE FRUCTANOTRANSFERASE-RELATED"/>
    <property type="match status" value="1"/>
</dbReference>
<dbReference type="GO" id="GO:0046872">
    <property type="term" value="F:metal ion binding"/>
    <property type="evidence" value="ECO:0007669"/>
    <property type="project" value="UniProtKB-KW"/>
</dbReference>
<dbReference type="Proteomes" id="UP000326570">
    <property type="component" value="Unassembled WGS sequence"/>
</dbReference>
<keyword evidence="2 4" id="KW-0479">Metal-binding</keyword>
<dbReference type="PROSITE" id="PS51007">
    <property type="entry name" value="CYTC"/>
    <property type="match status" value="1"/>
</dbReference>
<gene>
    <name evidence="8" type="ORF">F0P94_09015</name>
</gene>
<sequence length="246" mass="26742">MPMVRFSGKLWKAGLMLMWLAVTISCKHEIPVQPENPANPNNPNNPNNPGQLCDPNTVYFERDVLPILLSNCTMSGCHNANDREEGVVLDSYNSVMTSNADVRPGDPEGSDLYERITETDSRKRMPYNRPPLSAANIETIRKWIAQGAKNETCSTVTCDSTNVTYSRTIFPIIQSNCLGCHSGASASGGLNYSTHAGLAAVARNGRLVGAVSHKAGYKSMPQGGNKLSDCNITLIKKWVRDGALNN</sequence>
<keyword evidence="9" id="KW-1185">Reference proteome</keyword>
<dbReference type="GO" id="GO:0020037">
    <property type="term" value="F:heme binding"/>
    <property type="evidence" value="ECO:0007669"/>
    <property type="project" value="InterPro"/>
</dbReference>
<evidence type="ECO:0000256" key="3">
    <source>
        <dbReference type="ARBA" id="ARBA00023004"/>
    </source>
</evidence>
<dbReference type="InterPro" id="IPR036909">
    <property type="entry name" value="Cyt_c-like_dom_sf"/>
</dbReference>
<evidence type="ECO:0000256" key="5">
    <source>
        <dbReference type="SAM" id="MobiDB-lite"/>
    </source>
</evidence>
<feature type="region of interest" description="Disordered" evidence="5">
    <location>
        <begin position="33"/>
        <end position="54"/>
    </location>
</feature>
<dbReference type="InterPro" id="IPR009056">
    <property type="entry name" value="Cyt_c-like_dom"/>
</dbReference>
<organism evidence="8 9">
    <name type="scientific">Adhaeribacter soli</name>
    <dbReference type="NCBI Taxonomy" id="2607655"/>
    <lineage>
        <taxon>Bacteria</taxon>
        <taxon>Pseudomonadati</taxon>
        <taxon>Bacteroidota</taxon>
        <taxon>Cytophagia</taxon>
        <taxon>Cytophagales</taxon>
        <taxon>Hymenobacteraceae</taxon>
        <taxon>Adhaeribacter</taxon>
    </lineage>
</organism>
<evidence type="ECO:0000256" key="1">
    <source>
        <dbReference type="ARBA" id="ARBA00022617"/>
    </source>
</evidence>
<feature type="domain" description="Cytochrome c" evidence="7">
    <location>
        <begin position="161"/>
        <end position="243"/>
    </location>
</feature>
<name>A0A5N1IXE5_9BACT</name>
<dbReference type="PROSITE" id="PS51257">
    <property type="entry name" value="PROKAR_LIPOPROTEIN"/>
    <property type="match status" value="1"/>
</dbReference>
<protein>
    <recommendedName>
        <fullName evidence="7">Cytochrome c domain-containing protein</fullName>
    </recommendedName>
</protein>
<evidence type="ECO:0000256" key="6">
    <source>
        <dbReference type="SAM" id="SignalP"/>
    </source>
</evidence>
<keyword evidence="3 4" id="KW-0408">Iron</keyword>
<feature type="signal peptide" evidence="6">
    <location>
        <begin position="1"/>
        <end position="28"/>
    </location>
</feature>
<evidence type="ECO:0000313" key="9">
    <source>
        <dbReference type="Proteomes" id="UP000326570"/>
    </source>
</evidence>
<evidence type="ECO:0000313" key="8">
    <source>
        <dbReference type="EMBL" id="KAA9338921.1"/>
    </source>
</evidence>
<evidence type="ECO:0000259" key="7">
    <source>
        <dbReference type="PROSITE" id="PS51007"/>
    </source>
</evidence>
<feature type="compositionally biased region" description="Low complexity" evidence="5">
    <location>
        <begin position="35"/>
        <end position="49"/>
    </location>
</feature>
<dbReference type="PANTHER" id="PTHR35889:SF3">
    <property type="entry name" value="F-BOX DOMAIN-CONTAINING PROTEIN"/>
    <property type="match status" value="1"/>
</dbReference>
<feature type="chain" id="PRO_5024957886" description="Cytochrome c domain-containing protein" evidence="6">
    <location>
        <begin position="29"/>
        <end position="246"/>
    </location>
</feature>
<dbReference type="InterPro" id="IPR011429">
    <property type="entry name" value="Cyt_c_Planctomycete-type"/>
</dbReference>
<comment type="caution">
    <text evidence="8">The sequence shown here is derived from an EMBL/GenBank/DDBJ whole genome shotgun (WGS) entry which is preliminary data.</text>
</comment>
<accession>A0A5N1IXE5</accession>